<dbReference type="eggNOG" id="ENOG502QS8D">
    <property type="taxonomic scope" value="Eukaryota"/>
</dbReference>
<dbReference type="KEGG" id="bor:COCMIDRAFT_104414"/>
<name>W6YX63_COCMI</name>
<dbReference type="Proteomes" id="UP000054032">
    <property type="component" value="Unassembled WGS sequence"/>
</dbReference>
<dbReference type="Pfam" id="PF07287">
    <property type="entry name" value="AtuA"/>
    <property type="match status" value="1"/>
</dbReference>
<dbReference type="OrthoDB" id="10265871at2759"/>
<protein>
    <recommendedName>
        <fullName evidence="5">DUF1446-domain-containing protein</fullName>
    </recommendedName>
</protein>
<dbReference type="PANTHER" id="PTHR47585">
    <property type="match status" value="1"/>
</dbReference>
<reference evidence="3 4" key="1">
    <citation type="journal article" date="2013" name="PLoS Genet.">
        <title>Comparative genome structure, secondary metabolite, and effector coding capacity across Cochliobolus pathogens.</title>
        <authorList>
            <person name="Condon B.J."/>
            <person name="Leng Y."/>
            <person name="Wu D."/>
            <person name="Bushley K.E."/>
            <person name="Ohm R.A."/>
            <person name="Otillar R."/>
            <person name="Martin J."/>
            <person name="Schackwitz W."/>
            <person name="Grimwood J."/>
            <person name="MohdZainudin N."/>
            <person name="Xue C."/>
            <person name="Wang R."/>
            <person name="Manning V.A."/>
            <person name="Dhillon B."/>
            <person name="Tu Z.J."/>
            <person name="Steffenson B.J."/>
            <person name="Salamov A."/>
            <person name="Sun H."/>
            <person name="Lowry S."/>
            <person name="LaButti K."/>
            <person name="Han J."/>
            <person name="Copeland A."/>
            <person name="Lindquist E."/>
            <person name="Barry K."/>
            <person name="Schmutz J."/>
            <person name="Baker S.E."/>
            <person name="Ciuffetti L.M."/>
            <person name="Grigoriev I.V."/>
            <person name="Zhong S."/>
            <person name="Turgeon B.G."/>
        </authorList>
    </citation>
    <scope>NUCLEOTIDE SEQUENCE [LARGE SCALE GENOMIC DNA]</scope>
    <source>
        <strain evidence="3 4">ATCC 44560</strain>
    </source>
</reference>
<evidence type="ECO:0000259" key="1">
    <source>
        <dbReference type="Pfam" id="PF07287"/>
    </source>
</evidence>
<organism evidence="3 4">
    <name type="scientific">Bipolaris oryzae ATCC 44560</name>
    <dbReference type="NCBI Taxonomy" id="930090"/>
    <lineage>
        <taxon>Eukaryota</taxon>
        <taxon>Fungi</taxon>
        <taxon>Dikarya</taxon>
        <taxon>Ascomycota</taxon>
        <taxon>Pezizomycotina</taxon>
        <taxon>Dothideomycetes</taxon>
        <taxon>Pleosporomycetidae</taxon>
        <taxon>Pleosporales</taxon>
        <taxon>Pleosporineae</taxon>
        <taxon>Pleosporaceae</taxon>
        <taxon>Bipolaris</taxon>
    </lineage>
</organism>
<dbReference type="AlphaFoldDB" id="W6YX63"/>
<accession>W6YX63</accession>
<dbReference type="RefSeq" id="XP_007691398.1">
    <property type="nucleotide sequence ID" value="XM_007693208.1"/>
</dbReference>
<evidence type="ECO:0000259" key="2">
    <source>
        <dbReference type="Pfam" id="PF23544"/>
    </source>
</evidence>
<sequence>MAGTKRPIRVANFSGAVGDGPLALYRAVREGPVDVVTADYLAEVNIAWLALEKQTNPEKGYEAGFLRQLDRETAEIVAAKGIKIIHNGGGLNPAGLAAQCRQLLESYGITSLKVAYVEGDNVLSLLDTLKSPGSIPHLDTKGRDLSHITKPIVSVNAYVGMSGIVEALKMGADIIISGRCCDASPVMGAAAWWHGWKETDYNQLAGSLLAGHVIECGCYATGGNFSGFMSIPQNWDQGFPVAEISASGDFDITLHEGARGLVSRDTITAQLVYEIQGPFYLNPDVVADITDVQISPNGKNRVSVTGFTGAHPPPTTKLAVCMQGGYQIEYYLFATGLDIAEKLADMQGCFNEMITNCADYTVLRLDQYGTPGQNATSQALATCMFRVFAQAPTAETLLTLPKTIGGYGLGGYCGEHACMDFRMAPRPFIAYEPFLVKYDIVNLRVIMDDAQKVIVLPSKTQPFAGQVSYDSSETHDQSKYGATFRAPLGTRVHARSGDKGSNANVGFWVLEDDEYDWLRSFLSIDRIKQLLGDDYREGYEIERFELRNLRCVHFLVKGILEGGISSTYRLDGLAKSLGEFLRAREVDLPLAFFRRGRI</sequence>
<feature type="domain" description="AtuA-like ferredoxin-fold" evidence="2">
    <location>
        <begin position="488"/>
        <end position="586"/>
    </location>
</feature>
<keyword evidence="4" id="KW-1185">Reference proteome</keyword>
<dbReference type="InterPro" id="IPR056362">
    <property type="entry name" value="AtuA-like_ferredoxin_dom"/>
</dbReference>
<feature type="domain" description="Acyclic terpene utilisation N-terminal" evidence="1">
    <location>
        <begin position="8"/>
        <end position="445"/>
    </location>
</feature>
<dbReference type="PANTHER" id="PTHR47585:SF1">
    <property type="entry name" value="DUF1446 DOMAIN-CONTAINING PROTEIN"/>
    <property type="match status" value="1"/>
</dbReference>
<dbReference type="GeneID" id="19118497"/>
<dbReference type="Pfam" id="PF23544">
    <property type="entry name" value="AtuA_ferredoxin"/>
    <property type="match status" value="1"/>
</dbReference>
<dbReference type="HOGENOM" id="CLU_012617_0_0_1"/>
<evidence type="ECO:0008006" key="5">
    <source>
        <dbReference type="Google" id="ProtNLM"/>
    </source>
</evidence>
<proteinExistence type="predicted"/>
<evidence type="ECO:0000313" key="3">
    <source>
        <dbReference type="EMBL" id="EUC42113.1"/>
    </source>
</evidence>
<dbReference type="EMBL" id="KI964073">
    <property type="protein sequence ID" value="EUC42113.1"/>
    <property type="molecule type" value="Genomic_DNA"/>
</dbReference>
<evidence type="ECO:0000313" key="4">
    <source>
        <dbReference type="Proteomes" id="UP000054032"/>
    </source>
</evidence>
<gene>
    <name evidence="3" type="ORF">COCMIDRAFT_104414</name>
</gene>
<dbReference type="InterPro" id="IPR010839">
    <property type="entry name" value="AtuA_N"/>
</dbReference>